<reference evidence="2" key="1">
    <citation type="submission" date="2022-11" db="EMBL/GenBank/DDBJ databases">
        <authorList>
            <person name="Petersen C."/>
        </authorList>
    </citation>
    <scope>NUCLEOTIDE SEQUENCE</scope>
    <source>
        <strain evidence="2">IBT 26290</strain>
    </source>
</reference>
<reference evidence="2" key="2">
    <citation type="journal article" date="2023" name="IMA Fungus">
        <title>Comparative genomic study of the Penicillium genus elucidates a diverse pangenome and 15 lateral gene transfer events.</title>
        <authorList>
            <person name="Petersen C."/>
            <person name="Sorensen T."/>
            <person name="Nielsen M.R."/>
            <person name="Sondergaard T.E."/>
            <person name="Sorensen J.L."/>
            <person name="Fitzpatrick D.A."/>
            <person name="Frisvad J.C."/>
            <person name="Nielsen K.L."/>
        </authorList>
    </citation>
    <scope>NUCLEOTIDE SEQUENCE</scope>
    <source>
        <strain evidence="2">IBT 26290</strain>
    </source>
</reference>
<feature type="transmembrane region" description="Helical" evidence="1">
    <location>
        <begin position="20"/>
        <end position="39"/>
    </location>
</feature>
<evidence type="ECO:0000313" key="3">
    <source>
        <dbReference type="Proteomes" id="UP001149163"/>
    </source>
</evidence>
<keyword evidence="1" id="KW-0472">Membrane</keyword>
<organism evidence="2 3">
    <name type="scientific">Penicillium canariense</name>
    <dbReference type="NCBI Taxonomy" id="189055"/>
    <lineage>
        <taxon>Eukaryota</taxon>
        <taxon>Fungi</taxon>
        <taxon>Dikarya</taxon>
        <taxon>Ascomycota</taxon>
        <taxon>Pezizomycotina</taxon>
        <taxon>Eurotiomycetes</taxon>
        <taxon>Eurotiomycetidae</taxon>
        <taxon>Eurotiales</taxon>
        <taxon>Aspergillaceae</taxon>
        <taxon>Penicillium</taxon>
    </lineage>
</organism>
<dbReference type="PANTHER" id="PTHR31410">
    <property type="entry name" value="TRANSMEMBRANE PROTEIN 246"/>
    <property type="match status" value="1"/>
</dbReference>
<proteinExistence type="predicted"/>
<keyword evidence="1" id="KW-1133">Transmembrane helix</keyword>
<dbReference type="GO" id="GO:0016757">
    <property type="term" value="F:glycosyltransferase activity"/>
    <property type="evidence" value="ECO:0007669"/>
    <property type="project" value="InterPro"/>
</dbReference>
<gene>
    <name evidence="2" type="ORF">N7482_001674</name>
</gene>
<accession>A0A9W9IG84</accession>
<dbReference type="AlphaFoldDB" id="A0A9W9IG84"/>
<dbReference type="OrthoDB" id="2016523at2759"/>
<dbReference type="Proteomes" id="UP001149163">
    <property type="component" value="Unassembled WGS sequence"/>
</dbReference>
<evidence type="ECO:0000256" key="1">
    <source>
        <dbReference type="SAM" id="Phobius"/>
    </source>
</evidence>
<sequence>MPVNSENLLTARHEDCSAAARAATAAKVLLVAGAVYLIAFQYCRALYWRDPHSAFFDICNIVEWKYSLVREHEARHLTFIYNAPADGPELATGRFPPLMCAAALATVKRDKDHYFEAMVGSMLSGWDARECQALYRSRLFANTYPTEHPACDYIYLLKQCLKTYAPYIFILGDDVILAGGWLIKTLNGSHGMSRGPAARNGAWIYLRLFYTETSLSWSSAISPRYGTD</sequence>
<keyword evidence="1" id="KW-0812">Transmembrane</keyword>
<dbReference type="RefSeq" id="XP_056547405.1">
    <property type="nucleotide sequence ID" value="XM_056683799.1"/>
</dbReference>
<dbReference type="GeneID" id="81422975"/>
<dbReference type="PANTHER" id="PTHR31410:SF1">
    <property type="entry name" value="POST-GPI ATTACHMENT TO PROTEINS FACTOR 4"/>
    <property type="match status" value="1"/>
</dbReference>
<keyword evidence="3" id="KW-1185">Reference proteome</keyword>
<dbReference type="GO" id="GO:0006506">
    <property type="term" value="P:GPI anchor biosynthetic process"/>
    <property type="evidence" value="ECO:0007669"/>
    <property type="project" value="InterPro"/>
</dbReference>
<dbReference type="EMBL" id="JAPQKN010000001">
    <property type="protein sequence ID" value="KAJ5175797.1"/>
    <property type="molecule type" value="Genomic_DNA"/>
</dbReference>
<protein>
    <submittedName>
        <fullName evidence="2">Uncharacterized protein</fullName>
    </submittedName>
</protein>
<dbReference type="InterPro" id="IPR029675">
    <property type="entry name" value="PGAP4"/>
</dbReference>
<name>A0A9W9IG84_9EURO</name>
<evidence type="ECO:0000313" key="2">
    <source>
        <dbReference type="EMBL" id="KAJ5175797.1"/>
    </source>
</evidence>
<dbReference type="GO" id="GO:0000139">
    <property type="term" value="C:Golgi membrane"/>
    <property type="evidence" value="ECO:0007669"/>
    <property type="project" value="InterPro"/>
</dbReference>
<comment type="caution">
    <text evidence="2">The sequence shown here is derived from an EMBL/GenBank/DDBJ whole genome shotgun (WGS) entry which is preliminary data.</text>
</comment>